<organism evidence="1">
    <name type="scientific">freshwater metagenome</name>
    <dbReference type="NCBI Taxonomy" id="449393"/>
    <lineage>
        <taxon>unclassified sequences</taxon>
        <taxon>metagenomes</taxon>
        <taxon>ecological metagenomes</taxon>
    </lineage>
</organism>
<gene>
    <name evidence="1" type="ORF">UFOPK3773_02063</name>
</gene>
<sequence>MAEQGPVVLVTHQHDDGRVGAGVVLATVVGAPAHPAARGDLGGLTAAGAVRVTAMPRVEGNRGDRDSGVVVVEVGAHLAQAYPDGAEGRRSWVVVIVVTRICEGGPGEEDGASVGVGAQQVTFGLGDVAVNVGRCEKDELGRLAVGDRKAAAIEQQHSGGRVSPQFVEPLRLGAQVRRPVEGRPPQHQVAQQATIEVDGRPDAGTHAQPTAPTFSVICLREGFVSAVPSGNTTVGTVWLPPLTVSTKRAADWSCSMSTSSNSIPARAS</sequence>
<dbReference type="AlphaFoldDB" id="A0A6J7L5L3"/>
<accession>A0A6J7L5L3</accession>
<evidence type="ECO:0000313" key="1">
    <source>
        <dbReference type="EMBL" id="CAB4962182.1"/>
    </source>
</evidence>
<name>A0A6J7L5L3_9ZZZZ</name>
<dbReference type="EMBL" id="CAFBNF010000314">
    <property type="protein sequence ID" value="CAB4962182.1"/>
    <property type="molecule type" value="Genomic_DNA"/>
</dbReference>
<reference evidence="1" key="1">
    <citation type="submission" date="2020-05" db="EMBL/GenBank/DDBJ databases">
        <authorList>
            <person name="Chiriac C."/>
            <person name="Salcher M."/>
            <person name="Ghai R."/>
            <person name="Kavagutti S V."/>
        </authorList>
    </citation>
    <scope>NUCLEOTIDE SEQUENCE</scope>
</reference>
<protein>
    <submittedName>
        <fullName evidence="1">Unannotated protein</fullName>
    </submittedName>
</protein>
<proteinExistence type="predicted"/>